<keyword evidence="2" id="KW-1133">Transmembrane helix</keyword>
<keyword evidence="5" id="KW-1185">Reference proteome</keyword>
<feature type="active site" evidence="1">
    <location>
        <position position="265"/>
    </location>
</feature>
<dbReference type="InterPro" id="IPR001478">
    <property type="entry name" value="PDZ"/>
</dbReference>
<evidence type="ECO:0000256" key="1">
    <source>
        <dbReference type="PROSITE-ProRule" id="PRU01122"/>
    </source>
</evidence>
<dbReference type="GO" id="GO:0030163">
    <property type="term" value="P:protein catabolic process"/>
    <property type="evidence" value="ECO:0007669"/>
    <property type="project" value="InterPro"/>
</dbReference>
<keyword evidence="1" id="KW-0378">Hydrolase</keyword>
<keyword evidence="2" id="KW-0472">Membrane</keyword>
<comment type="catalytic activity">
    <reaction evidence="1">
        <text>Hydrolysis of proteins in presence of ATP.</text>
        <dbReference type="EC" id="3.4.21.53"/>
    </reaction>
</comment>
<keyword evidence="1" id="KW-0720">Serine protease</keyword>
<dbReference type="SUPFAM" id="SSF54211">
    <property type="entry name" value="Ribosomal protein S5 domain 2-like"/>
    <property type="match status" value="1"/>
</dbReference>
<dbReference type="Pfam" id="PF13180">
    <property type="entry name" value="PDZ_2"/>
    <property type="match status" value="1"/>
</dbReference>
<dbReference type="InterPro" id="IPR008269">
    <property type="entry name" value="Lon_proteolytic"/>
</dbReference>
<dbReference type="Gene3D" id="3.30.230.10">
    <property type="match status" value="1"/>
</dbReference>
<dbReference type="GO" id="GO:0005524">
    <property type="term" value="F:ATP binding"/>
    <property type="evidence" value="ECO:0007669"/>
    <property type="project" value="InterPro"/>
</dbReference>
<dbReference type="Gene3D" id="2.30.42.10">
    <property type="match status" value="1"/>
</dbReference>
<evidence type="ECO:0000313" key="5">
    <source>
        <dbReference type="Proteomes" id="UP000054837"/>
    </source>
</evidence>
<proteinExistence type="inferred from homology"/>
<dbReference type="GO" id="GO:0004252">
    <property type="term" value="F:serine-type endopeptidase activity"/>
    <property type="evidence" value="ECO:0007669"/>
    <property type="project" value="UniProtKB-UniRule"/>
</dbReference>
<dbReference type="PROSITE" id="PS51786">
    <property type="entry name" value="LON_PROTEOLYTIC"/>
    <property type="match status" value="1"/>
</dbReference>
<evidence type="ECO:0000259" key="3">
    <source>
        <dbReference type="PROSITE" id="PS51786"/>
    </source>
</evidence>
<evidence type="ECO:0000313" key="4">
    <source>
        <dbReference type="EMBL" id="KUG59377.1"/>
    </source>
</evidence>
<name>A0A0W8IH87_9MICO</name>
<dbReference type="InterPro" id="IPR020568">
    <property type="entry name" value="Ribosomal_Su5_D2-typ_SF"/>
</dbReference>
<dbReference type="InterPro" id="IPR027065">
    <property type="entry name" value="Lon_Prtase"/>
</dbReference>
<sequence>MSGDVQAGPEGRPGQPPHTRVGVSAAALLVVVAAGVLTGSVLNLVTVQRVIYVPGPVYDTLGQIDGADIVSVDEELTTYDDTDGHLYFTTIRLQGGPGDTVSAWEALRASIDPSTTVVPREEVFPEDVTAEQVREQNTELMQHSQDDAAVVALRAQGVQIDENVVVAQVIADAPADGVLEVEDEIVRVAGEEVSDTTAVRDQIQAVEPGQEVPVTVRRAGEEIELDVPTRLDEESGRTIVGVYLAPVYDNPYEVTIDAGNVGGPSAGLMFSLAVYDEITPGALTGGRSIAGTGTIAGDGTVGGIGGITQKMYAAREAGAEVFLAPSDNCTEVVEGDPGGITVVPVGTFDDALAVVDELEGSPGTSASALSFPTCADELEDQAEQTG</sequence>
<feature type="active site" evidence="1">
    <location>
        <position position="310"/>
    </location>
</feature>
<keyword evidence="2" id="KW-0812">Transmembrane</keyword>
<dbReference type="GO" id="GO:0006508">
    <property type="term" value="P:proteolysis"/>
    <property type="evidence" value="ECO:0007669"/>
    <property type="project" value="UniProtKB-KW"/>
</dbReference>
<dbReference type="Proteomes" id="UP000054837">
    <property type="component" value="Unassembled WGS sequence"/>
</dbReference>
<comment type="similarity">
    <text evidence="1">Belongs to the peptidase S16 family.</text>
</comment>
<dbReference type="AlphaFoldDB" id="A0A0W8IH87"/>
<dbReference type="EC" id="3.4.21.53" evidence="1"/>
<dbReference type="InterPro" id="IPR036034">
    <property type="entry name" value="PDZ_sf"/>
</dbReference>
<dbReference type="GO" id="GO:0004176">
    <property type="term" value="F:ATP-dependent peptidase activity"/>
    <property type="evidence" value="ECO:0007669"/>
    <property type="project" value="UniProtKB-UniRule"/>
</dbReference>
<dbReference type="RefSeq" id="WP_058889852.1">
    <property type="nucleotide sequence ID" value="NZ_LQBL01000002.1"/>
</dbReference>
<dbReference type="PANTHER" id="PTHR10046">
    <property type="entry name" value="ATP DEPENDENT LON PROTEASE FAMILY MEMBER"/>
    <property type="match status" value="1"/>
</dbReference>
<accession>A0A0W8IH87</accession>
<protein>
    <recommendedName>
        <fullName evidence="1">endopeptidase La</fullName>
        <ecNumber evidence="1">3.4.21.53</ecNumber>
    </recommendedName>
</protein>
<organism evidence="4 5">
    <name type="scientific">Serinicoccus chungangensis</name>
    <dbReference type="NCBI Taxonomy" id="767452"/>
    <lineage>
        <taxon>Bacteria</taxon>
        <taxon>Bacillati</taxon>
        <taxon>Actinomycetota</taxon>
        <taxon>Actinomycetes</taxon>
        <taxon>Micrococcales</taxon>
        <taxon>Ornithinimicrobiaceae</taxon>
        <taxon>Serinicoccus</taxon>
    </lineage>
</organism>
<keyword evidence="1" id="KW-0645">Protease</keyword>
<dbReference type="InterPro" id="IPR014721">
    <property type="entry name" value="Ribsml_uS5_D2-typ_fold_subgr"/>
</dbReference>
<feature type="domain" description="Lon proteolytic" evidence="3">
    <location>
        <begin position="257"/>
        <end position="358"/>
    </location>
</feature>
<reference evidence="4 5" key="1">
    <citation type="submission" date="2015-12" db="EMBL/GenBank/DDBJ databases">
        <title>Serinicoccus chungangenesis strain CD08_5 genome sequencing and assembly.</title>
        <authorList>
            <person name="Chander A.M."/>
            <person name="Kaur G."/>
            <person name="Nair G.R."/>
            <person name="Dhawan D.K."/>
            <person name="Kochhar R.K."/>
            <person name="Mayilraj S."/>
            <person name="Bhadada S.K."/>
        </authorList>
    </citation>
    <scope>NUCLEOTIDE SEQUENCE [LARGE SCALE GENOMIC DNA]</scope>
    <source>
        <strain evidence="4 5">CD08_5</strain>
    </source>
</reference>
<dbReference type="STRING" id="767452.AVL62_06800"/>
<evidence type="ECO:0000256" key="2">
    <source>
        <dbReference type="SAM" id="Phobius"/>
    </source>
</evidence>
<dbReference type="Pfam" id="PF05362">
    <property type="entry name" value="Lon_C"/>
    <property type="match status" value="1"/>
</dbReference>
<dbReference type="SUPFAM" id="SSF50156">
    <property type="entry name" value="PDZ domain-like"/>
    <property type="match status" value="1"/>
</dbReference>
<dbReference type="OrthoDB" id="2356897at2"/>
<comment type="caution">
    <text evidence="4">The sequence shown here is derived from an EMBL/GenBank/DDBJ whole genome shotgun (WGS) entry which is preliminary data.</text>
</comment>
<gene>
    <name evidence="4" type="ORF">AVL62_06800</name>
</gene>
<dbReference type="EMBL" id="LQBL01000002">
    <property type="protein sequence ID" value="KUG59377.1"/>
    <property type="molecule type" value="Genomic_DNA"/>
</dbReference>
<feature type="transmembrane region" description="Helical" evidence="2">
    <location>
        <begin position="21"/>
        <end position="42"/>
    </location>
</feature>